<dbReference type="InterPro" id="IPR046335">
    <property type="entry name" value="LacI/GalR-like_sensor"/>
</dbReference>
<dbReference type="InterPro" id="IPR000843">
    <property type="entry name" value="HTH_LacI"/>
</dbReference>
<name>A0A246K4N1_9SPHN</name>
<feature type="domain" description="HTH lacI-type" evidence="4">
    <location>
        <begin position="36"/>
        <end position="90"/>
    </location>
</feature>
<accession>A0A246K4N1</accession>
<comment type="caution">
    <text evidence="5">The sequence shown here is derived from an EMBL/GenBank/DDBJ whole genome shotgun (WGS) entry which is preliminary data.</text>
</comment>
<dbReference type="GO" id="GO:0000976">
    <property type="term" value="F:transcription cis-regulatory region binding"/>
    <property type="evidence" value="ECO:0007669"/>
    <property type="project" value="TreeGrafter"/>
</dbReference>
<dbReference type="PROSITE" id="PS00356">
    <property type="entry name" value="HTH_LACI_1"/>
    <property type="match status" value="1"/>
</dbReference>
<dbReference type="CDD" id="cd01545">
    <property type="entry name" value="PBP1_SalR"/>
    <property type="match status" value="1"/>
</dbReference>
<dbReference type="Gene3D" id="3.40.50.2300">
    <property type="match status" value="2"/>
</dbReference>
<dbReference type="PRINTS" id="PR00036">
    <property type="entry name" value="HTHLACI"/>
</dbReference>
<dbReference type="SUPFAM" id="SSF53822">
    <property type="entry name" value="Periplasmic binding protein-like I"/>
    <property type="match status" value="1"/>
</dbReference>
<dbReference type="PANTHER" id="PTHR30146">
    <property type="entry name" value="LACI-RELATED TRANSCRIPTIONAL REPRESSOR"/>
    <property type="match status" value="1"/>
</dbReference>
<dbReference type="AlphaFoldDB" id="A0A246K4N1"/>
<dbReference type="EMBL" id="NISJ01000002">
    <property type="protein sequence ID" value="OWQ99977.1"/>
    <property type="molecule type" value="Genomic_DNA"/>
</dbReference>
<keyword evidence="6" id="KW-1185">Reference proteome</keyword>
<dbReference type="SMART" id="SM00354">
    <property type="entry name" value="HTH_LACI"/>
    <property type="match status" value="1"/>
</dbReference>
<gene>
    <name evidence="5" type="ORF">CDQ91_04075</name>
</gene>
<keyword evidence="3" id="KW-0804">Transcription</keyword>
<dbReference type="InterPro" id="IPR010982">
    <property type="entry name" value="Lambda_DNA-bd_dom_sf"/>
</dbReference>
<evidence type="ECO:0000256" key="2">
    <source>
        <dbReference type="ARBA" id="ARBA00023125"/>
    </source>
</evidence>
<keyword evidence="1" id="KW-0805">Transcription regulation</keyword>
<dbReference type="PANTHER" id="PTHR30146:SF153">
    <property type="entry name" value="LACTOSE OPERON REPRESSOR"/>
    <property type="match status" value="1"/>
</dbReference>
<evidence type="ECO:0000259" key="4">
    <source>
        <dbReference type="PROSITE" id="PS50932"/>
    </source>
</evidence>
<dbReference type="Proteomes" id="UP000197097">
    <property type="component" value="Unassembled WGS sequence"/>
</dbReference>
<evidence type="ECO:0000313" key="5">
    <source>
        <dbReference type="EMBL" id="OWQ99977.1"/>
    </source>
</evidence>
<dbReference type="SUPFAM" id="SSF47413">
    <property type="entry name" value="lambda repressor-like DNA-binding domains"/>
    <property type="match status" value="1"/>
</dbReference>
<organism evidence="5 6">
    <name type="scientific">Sphingopyxis witflariensis</name>
    <dbReference type="NCBI Taxonomy" id="173675"/>
    <lineage>
        <taxon>Bacteria</taxon>
        <taxon>Pseudomonadati</taxon>
        <taxon>Pseudomonadota</taxon>
        <taxon>Alphaproteobacteria</taxon>
        <taxon>Sphingomonadales</taxon>
        <taxon>Sphingomonadaceae</taxon>
        <taxon>Sphingopyxis</taxon>
    </lineage>
</organism>
<keyword evidence="2" id="KW-0238">DNA-binding</keyword>
<dbReference type="CDD" id="cd01392">
    <property type="entry name" value="HTH_LacI"/>
    <property type="match status" value="1"/>
</dbReference>
<dbReference type="PROSITE" id="PS50932">
    <property type="entry name" value="HTH_LACI_2"/>
    <property type="match status" value="1"/>
</dbReference>
<evidence type="ECO:0000256" key="3">
    <source>
        <dbReference type="ARBA" id="ARBA00023163"/>
    </source>
</evidence>
<protein>
    <submittedName>
        <fullName evidence="5">Transcriptional regulator</fullName>
    </submittedName>
</protein>
<evidence type="ECO:0000313" key="6">
    <source>
        <dbReference type="Proteomes" id="UP000197097"/>
    </source>
</evidence>
<dbReference type="GO" id="GO:0003700">
    <property type="term" value="F:DNA-binding transcription factor activity"/>
    <property type="evidence" value="ECO:0007669"/>
    <property type="project" value="TreeGrafter"/>
</dbReference>
<sequence>MPARPRRRFDLHPLPSIVIAGSPTGKTTGGFLKRSVTIIDIAKRAGVSFKTVSRVLNGAPTVAEALRHKVEEAMRELDYKPNRAARLLRGGKAHSLGLVIGSSARFVSSPEPDRRLPSYAADVILGLLQACHPAEYHLVIESVAPDDADGPAALERFLDLVRLDGVILVPSLCDTRWVLDLLESRGMPFARINPGLDLDRALCLIIDNRSAAREVGEAILAHGHRRIGFIDGPFAHAAQRERKTGLLDAVSKVPGAHVEVRQGNFLFASGLEKGRELLELDDRPTAIFAANDEMAAGVLAAAIDAGIDVPRQLSLVGFGGLAIAEHTWPRITTVSQPTTEIARIAGQKLIAQGGHTDDGWPQLITVPYELTMRQSLASVSRP</sequence>
<dbReference type="Pfam" id="PF00356">
    <property type="entry name" value="LacI"/>
    <property type="match status" value="1"/>
</dbReference>
<dbReference type="Gene3D" id="1.10.260.40">
    <property type="entry name" value="lambda repressor-like DNA-binding domains"/>
    <property type="match status" value="1"/>
</dbReference>
<evidence type="ECO:0000256" key="1">
    <source>
        <dbReference type="ARBA" id="ARBA00023015"/>
    </source>
</evidence>
<dbReference type="InterPro" id="IPR028082">
    <property type="entry name" value="Peripla_BP_I"/>
</dbReference>
<reference evidence="5 6" key="1">
    <citation type="journal article" date="2002" name="Int. J. Syst. Evol. Microbiol.">
        <title>Sphingopyxis witflariensis sp. nov., isolated from activated sludge.</title>
        <authorList>
            <person name="Kampfer P."/>
            <person name="Witzenberger R."/>
            <person name="Denner E.B."/>
            <person name="Busse H.J."/>
            <person name="Neef A."/>
        </authorList>
    </citation>
    <scope>NUCLEOTIDE SEQUENCE [LARGE SCALE GENOMIC DNA]</scope>
    <source>
        <strain evidence="5 6">DSM 14551</strain>
    </source>
</reference>
<proteinExistence type="predicted"/>
<dbReference type="Pfam" id="PF13377">
    <property type="entry name" value="Peripla_BP_3"/>
    <property type="match status" value="1"/>
</dbReference>